<organism evidence="1 2">
    <name type="scientific">Caerostris extrusa</name>
    <name type="common">Bark spider</name>
    <name type="synonym">Caerostris bankana</name>
    <dbReference type="NCBI Taxonomy" id="172846"/>
    <lineage>
        <taxon>Eukaryota</taxon>
        <taxon>Metazoa</taxon>
        <taxon>Ecdysozoa</taxon>
        <taxon>Arthropoda</taxon>
        <taxon>Chelicerata</taxon>
        <taxon>Arachnida</taxon>
        <taxon>Araneae</taxon>
        <taxon>Araneomorphae</taxon>
        <taxon>Entelegynae</taxon>
        <taxon>Araneoidea</taxon>
        <taxon>Araneidae</taxon>
        <taxon>Caerostris</taxon>
    </lineage>
</organism>
<reference evidence="1 2" key="1">
    <citation type="submission" date="2021-06" db="EMBL/GenBank/DDBJ databases">
        <title>Caerostris extrusa draft genome.</title>
        <authorList>
            <person name="Kono N."/>
            <person name="Arakawa K."/>
        </authorList>
    </citation>
    <scope>NUCLEOTIDE SEQUENCE [LARGE SCALE GENOMIC DNA]</scope>
</reference>
<protein>
    <submittedName>
        <fullName evidence="1">Uncharacterized protein</fullName>
    </submittedName>
</protein>
<sequence>MAGVEWRLCGFVRDFSGMPFRKALWDDSNWMFIGLKKDGRIRKSPVRDFLRLFGQIHSVSSVSDVPQKRRRAQTQKNSLWDFHLFKADKHPVKSSRRALKGHSRNPEQSHINATQPLHKIVCFPLEQKLRRRCHGKEKQNQKKIAAENAD</sequence>
<evidence type="ECO:0000313" key="2">
    <source>
        <dbReference type="Proteomes" id="UP001054945"/>
    </source>
</evidence>
<proteinExistence type="predicted"/>
<dbReference type="AlphaFoldDB" id="A0AAV4RHR0"/>
<dbReference type="Proteomes" id="UP001054945">
    <property type="component" value="Unassembled WGS sequence"/>
</dbReference>
<keyword evidence="2" id="KW-1185">Reference proteome</keyword>
<accession>A0AAV4RHR0</accession>
<name>A0AAV4RHR0_CAEEX</name>
<gene>
    <name evidence="1" type="ORF">CEXT_48851</name>
</gene>
<comment type="caution">
    <text evidence="1">The sequence shown here is derived from an EMBL/GenBank/DDBJ whole genome shotgun (WGS) entry which is preliminary data.</text>
</comment>
<evidence type="ECO:0000313" key="1">
    <source>
        <dbReference type="EMBL" id="GIY19533.1"/>
    </source>
</evidence>
<dbReference type="EMBL" id="BPLR01007767">
    <property type="protein sequence ID" value="GIY19533.1"/>
    <property type="molecule type" value="Genomic_DNA"/>
</dbReference>